<sequence length="165" mass="18921">MDDGLDYVDFAVQRALKVQKHLCMNTDKNNIPSVLTFFDRCGFYQSLDRKRYEDAKSSFIFCGLIFEAYMLVIQRGEVIEPGTLYCLELSSQAVDSMVSVIKNPNNNSNLGNLWLKLRELQLDFKVTACEKLGAVFNKQLAAKIEMQLFYLEDIVKAVDKYYALS</sequence>
<dbReference type="RefSeq" id="XP_040683289.1">
    <property type="nucleotide sequence ID" value="XM_040839327.1"/>
</dbReference>
<name>A0A1L9R409_ASPWE</name>
<organism evidence="1 2">
    <name type="scientific">Aspergillus wentii DTO 134E9</name>
    <dbReference type="NCBI Taxonomy" id="1073089"/>
    <lineage>
        <taxon>Eukaryota</taxon>
        <taxon>Fungi</taxon>
        <taxon>Dikarya</taxon>
        <taxon>Ascomycota</taxon>
        <taxon>Pezizomycotina</taxon>
        <taxon>Eurotiomycetes</taxon>
        <taxon>Eurotiomycetidae</taxon>
        <taxon>Eurotiales</taxon>
        <taxon>Aspergillaceae</taxon>
        <taxon>Aspergillus</taxon>
        <taxon>Aspergillus subgen. Cremei</taxon>
    </lineage>
</organism>
<dbReference type="AlphaFoldDB" id="A0A1L9R409"/>
<keyword evidence="2" id="KW-1185">Reference proteome</keyword>
<proteinExistence type="predicted"/>
<dbReference type="Proteomes" id="UP000184383">
    <property type="component" value="Unassembled WGS sequence"/>
</dbReference>
<dbReference type="GeneID" id="63755175"/>
<protein>
    <submittedName>
        <fullName evidence="1">Uncharacterized protein</fullName>
    </submittedName>
</protein>
<dbReference type="EMBL" id="KV878219">
    <property type="protein sequence ID" value="OJJ29612.1"/>
    <property type="molecule type" value="Genomic_DNA"/>
</dbReference>
<evidence type="ECO:0000313" key="2">
    <source>
        <dbReference type="Proteomes" id="UP000184383"/>
    </source>
</evidence>
<accession>A0A1L9R409</accession>
<evidence type="ECO:0000313" key="1">
    <source>
        <dbReference type="EMBL" id="OJJ29612.1"/>
    </source>
</evidence>
<reference evidence="2" key="1">
    <citation type="journal article" date="2017" name="Genome Biol.">
        <title>Comparative genomics reveals high biological diversity and specific adaptations in the industrially and medically important fungal genus Aspergillus.</title>
        <authorList>
            <person name="de Vries R.P."/>
            <person name="Riley R."/>
            <person name="Wiebenga A."/>
            <person name="Aguilar-Osorio G."/>
            <person name="Amillis S."/>
            <person name="Uchima C.A."/>
            <person name="Anderluh G."/>
            <person name="Asadollahi M."/>
            <person name="Askin M."/>
            <person name="Barry K."/>
            <person name="Battaglia E."/>
            <person name="Bayram O."/>
            <person name="Benocci T."/>
            <person name="Braus-Stromeyer S.A."/>
            <person name="Caldana C."/>
            <person name="Canovas D."/>
            <person name="Cerqueira G.C."/>
            <person name="Chen F."/>
            <person name="Chen W."/>
            <person name="Choi C."/>
            <person name="Clum A."/>
            <person name="Dos Santos R.A."/>
            <person name="Damasio A.R."/>
            <person name="Diallinas G."/>
            <person name="Emri T."/>
            <person name="Fekete E."/>
            <person name="Flipphi M."/>
            <person name="Freyberg S."/>
            <person name="Gallo A."/>
            <person name="Gournas C."/>
            <person name="Habgood R."/>
            <person name="Hainaut M."/>
            <person name="Harispe M.L."/>
            <person name="Henrissat B."/>
            <person name="Hilden K.S."/>
            <person name="Hope R."/>
            <person name="Hossain A."/>
            <person name="Karabika E."/>
            <person name="Karaffa L."/>
            <person name="Karanyi Z."/>
            <person name="Krasevec N."/>
            <person name="Kuo A."/>
            <person name="Kusch H."/>
            <person name="LaButti K."/>
            <person name="Lagendijk E.L."/>
            <person name="Lapidus A."/>
            <person name="Levasseur A."/>
            <person name="Lindquist E."/>
            <person name="Lipzen A."/>
            <person name="Logrieco A.F."/>
            <person name="MacCabe A."/>
            <person name="Maekelae M.R."/>
            <person name="Malavazi I."/>
            <person name="Melin P."/>
            <person name="Meyer V."/>
            <person name="Mielnichuk N."/>
            <person name="Miskei M."/>
            <person name="Molnar A.P."/>
            <person name="Mule G."/>
            <person name="Ngan C.Y."/>
            <person name="Orejas M."/>
            <person name="Orosz E."/>
            <person name="Ouedraogo J.P."/>
            <person name="Overkamp K.M."/>
            <person name="Park H.-S."/>
            <person name="Perrone G."/>
            <person name="Piumi F."/>
            <person name="Punt P.J."/>
            <person name="Ram A.F."/>
            <person name="Ramon A."/>
            <person name="Rauscher S."/>
            <person name="Record E."/>
            <person name="Riano-Pachon D.M."/>
            <person name="Robert V."/>
            <person name="Roehrig J."/>
            <person name="Ruller R."/>
            <person name="Salamov A."/>
            <person name="Salih N.S."/>
            <person name="Samson R.A."/>
            <person name="Sandor E."/>
            <person name="Sanguinetti M."/>
            <person name="Schuetze T."/>
            <person name="Sepcic K."/>
            <person name="Shelest E."/>
            <person name="Sherlock G."/>
            <person name="Sophianopoulou V."/>
            <person name="Squina F.M."/>
            <person name="Sun H."/>
            <person name="Susca A."/>
            <person name="Todd R.B."/>
            <person name="Tsang A."/>
            <person name="Unkles S.E."/>
            <person name="van de Wiele N."/>
            <person name="van Rossen-Uffink D."/>
            <person name="Oliveira J.V."/>
            <person name="Vesth T.C."/>
            <person name="Visser J."/>
            <person name="Yu J.-H."/>
            <person name="Zhou M."/>
            <person name="Andersen M.R."/>
            <person name="Archer D.B."/>
            <person name="Baker S.E."/>
            <person name="Benoit I."/>
            <person name="Brakhage A.A."/>
            <person name="Braus G.H."/>
            <person name="Fischer R."/>
            <person name="Frisvad J.C."/>
            <person name="Goldman G.H."/>
            <person name="Houbraken J."/>
            <person name="Oakley B."/>
            <person name="Pocsi I."/>
            <person name="Scazzocchio C."/>
            <person name="Seiboth B."/>
            <person name="vanKuyk P.A."/>
            <person name="Wortman J."/>
            <person name="Dyer P.S."/>
            <person name="Grigoriev I.V."/>
        </authorList>
    </citation>
    <scope>NUCLEOTIDE SEQUENCE [LARGE SCALE GENOMIC DNA]</scope>
    <source>
        <strain evidence="2">DTO 134E9</strain>
    </source>
</reference>
<gene>
    <name evidence="1" type="ORF">ASPWEDRAFT_73422</name>
</gene>
<dbReference type="VEuPathDB" id="FungiDB:ASPWEDRAFT_73422"/>